<protein>
    <recommendedName>
        <fullName evidence="1">F-box domain-containing protein</fullName>
    </recommendedName>
</protein>
<dbReference type="Gene3D" id="1.20.1280.50">
    <property type="match status" value="1"/>
</dbReference>
<dbReference type="SUPFAM" id="SSF81383">
    <property type="entry name" value="F-box domain"/>
    <property type="match status" value="1"/>
</dbReference>
<organism evidence="2 3">
    <name type="scientific">Basidiobolus meristosporus CBS 931.73</name>
    <dbReference type="NCBI Taxonomy" id="1314790"/>
    <lineage>
        <taxon>Eukaryota</taxon>
        <taxon>Fungi</taxon>
        <taxon>Fungi incertae sedis</taxon>
        <taxon>Zoopagomycota</taxon>
        <taxon>Entomophthoromycotina</taxon>
        <taxon>Basidiobolomycetes</taxon>
        <taxon>Basidiobolales</taxon>
        <taxon>Basidiobolaceae</taxon>
        <taxon>Basidiobolus</taxon>
    </lineage>
</organism>
<dbReference type="InParanoid" id="A0A1Y1YQ36"/>
<feature type="domain" description="F-box" evidence="1">
    <location>
        <begin position="17"/>
        <end position="63"/>
    </location>
</feature>
<dbReference type="Proteomes" id="UP000193498">
    <property type="component" value="Unassembled WGS sequence"/>
</dbReference>
<dbReference type="InterPro" id="IPR001810">
    <property type="entry name" value="F-box_dom"/>
</dbReference>
<dbReference type="AlphaFoldDB" id="A0A1Y1YQ36"/>
<evidence type="ECO:0000259" key="1">
    <source>
        <dbReference type="Pfam" id="PF12937"/>
    </source>
</evidence>
<comment type="caution">
    <text evidence="2">The sequence shown here is derived from an EMBL/GenBank/DDBJ whole genome shotgun (WGS) entry which is preliminary data.</text>
</comment>
<dbReference type="EMBL" id="MCFE01000087">
    <property type="protein sequence ID" value="ORY00128.1"/>
    <property type="molecule type" value="Genomic_DNA"/>
</dbReference>
<proteinExistence type="predicted"/>
<dbReference type="OrthoDB" id="2977329at2759"/>
<accession>A0A1Y1YQ36</accession>
<dbReference type="InterPro" id="IPR036047">
    <property type="entry name" value="F-box-like_dom_sf"/>
</dbReference>
<name>A0A1Y1YQ36_9FUNG</name>
<reference evidence="2 3" key="1">
    <citation type="submission" date="2016-07" db="EMBL/GenBank/DDBJ databases">
        <title>Pervasive Adenine N6-methylation of Active Genes in Fungi.</title>
        <authorList>
            <consortium name="DOE Joint Genome Institute"/>
            <person name="Mondo S.J."/>
            <person name="Dannebaum R.O."/>
            <person name="Kuo R.C."/>
            <person name="Labutti K."/>
            <person name="Haridas S."/>
            <person name="Kuo A."/>
            <person name="Salamov A."/>
            <person name="Ahrendt S.R."/>
            <person name="Lipzen A."/>
            <person name="Sullivan W."/>
            <person name="Andreopoulos W.B."/>
            <person name="Clum A."/>
            <person name="Lindquist E."/>
            <person name="Daum C."/>
            <person name="Ramamoorthy G.K."/>
            <person name="Gryganskyi A."/>
            <person name="Culley D."/>
            <person name="Magnuson J.K."/>
            <person name="James T.Y."/>
            <person name="O'Malley M.A."/>
            <person name="Stajich J.E."/>
            <person name="Spatafora J.W."/>
            <person name="Visel A."/>
            <person name="Grigoriev I.V."/>
        </authorList>
    </citation>
    <scope>NUCLEOTIDE SEQUENCE [LARGE SCALE GENOMIC DNA]</scope>
    <source>
        <strain evidence="2 3">CBS 931.73</strain>
    </source>
</reference>
<keyword evidence="3" id="KW-1185">Reference proteome</keyword>
<sequence length="95" mass="11107">MSPNSLIERHHISPCYIARLPQEILDCILVYLREDITDLWSCCLVNRQWNRSSTPELWRTPVFSSQKAIRAFKQIVTTNIKGMIDARFLIIFNLG</sequence>
<dbReference type="Pfam" id="PF12937">
    <property type="entry name" value="F-box-like"/>
    <property type="match status" value="1"/>
</dbReference>
<gene>
    <name evidence="2" type="ORF">K493DRAFT_105565</name>
</gene>
<evidence type="ECO:0000313" key="2">
    <source>
        <dbReference type="EMBL" id="ORY00128.1"/>
    </source>
</evidence>
<evidence type="ECO:0000313" key="3">
    <source>
        <dbReference type="Proteomes" id="UP000193498"/>
    </source>
</evidence>